<dbReference type="EMBL" id="BJYS01000012">
    <property type="protein sequence ID" value="GEO04164.1"/>
    <property type="molecule type" value="Genomic_DNA"/>
</dbReference>
<comment type="caution">
    <text evidence="2">The sequence shown here is derived from an EMBL/GenBank/DDBJ whole genome shotgun (WGS) entry which is preliminary data.</text>
</comment>
<accession>A0A512AWU3</accession>
<dbReference type="RefSeq" id="WP_146897434.1">
    <property type="nucleotide sequence ID" value="NZ_BJYS01000012.1"/>
</dbReference>
<protein>
    <recommendedName>
        <fullName evidence="4">DUF3828 domain-containing protein</fullName>
    </recommendedName>
</protein>
<name>A0A512AWU3_9BACT</name>
<evidence type="ECO:0000313" key="3">
    <source>
        <dbReference type="Proteomes" id="UP000321532"/>
    </source>
</evidence>
<reference evidence="2 3" key="1">
    <citation type="submission" date="2019-07" db="EMBL/GenBank/DDBJ databases">
        <title>Whole genome shotgun sequence of Adhaeribacter aerolatus NBRC 106133.</title>
        <authorList>
            <person name="Hosoyama A."/>
            <person name="Uohara A."/>
            <person name="Ohji S."/>
            <person name="Ichikawa N."/>
        </authorList>
    </citation>
    <scope>NUCLEOTIDE SEQUENCE [LARGE SCALE GENOMIC DNA]</scope>
    <source>
        <strain evidence="2 3">NBRC 106133</strain>
    </source>
</reference>
<feature type="chain" id="PRO_5021872703" description="DUF3828 domain-containing protein" evidence="1">
    <location>
        <begin position="19"/>
        <end position="279"/>
    </location>
</feature>
<dbReference type="OrthoDB" id="976741at2"/>
<sequence length="279" mass="32375">MKAIILIISLLAIHVCKAQNYQLNEDERFVYQVKQLDELIERFNGEDKTLVKEYINKSNPEAKVDRTTLIKTLFNSQKKNWNLVDVKAFITYVNDKSHPVYLNFEDDAWFAEAKCSVLYKGKSEKIHLILKVQKEKNDALKWVFVSAKSGFMPKSLTFSEFLLPAPENTTSNINPISHTTDFMSLDIALNDKNNLINYIARDCRSGDLLHFLQEMDSKNVIFEQVDSITYHFLQIDGWGFTVQKFRRPMKNSGWLVNSLTKMDQKAKESYLISVLNISR</sequence>
<organism evidence="2 3">
    <name type="scientific">Adhaeribacter aerolatus</name>
    <dbReference type="NCBI Taxonomy" id="670289"/>
    <lineage>
        <taxon>Bacteria</taxon>
        <taxon>Pseudomonadati</taxon>
        <taxon>Bacteroidota</taxon>
        <taxon>Cytophagia</taxon>
        <taxon>Cytophagales</taxon>
        <taxon>Hymenobacteraceae</taxon>
        <taxon>Adhaeribacter</taxon>
    </lineage>
</organism>
<evidence type="ECO:0000256" key="1">
    <source>
        <dbReference type="SAM" id="SignalP"/>
    </source>
</evidence>
<evidence type="ECO:0000313" key="2">
    <source>
        <dbReference type="EMBL" id="GEO04164.1"/>
    </source>
</evidence>
<keyword evidence="3" id="KW-1185">Reference proteome</keyword>
<keyword evidence="1" id="KW-0732">Signal</keyword>
<evidence type="ECO:0008006" key="4">
    <source>
        <dbReference type="Google" id="ProtNLM"/>
    </source>
</evidence>
<dbReference type="AlphaFoldDB" id="A0A512AWU3"/>
<feature type="signal peptide" evidence="1">
    <location>
        <begin position="1"/>
        <end position="18"/>
    </location>
</feature>
<dbReference type="Proteomes" id="UP000321532">
    <property type="component" value="Unassembled WGS sequence"/>
</dbReference>
<proteinExistence type="predicted"/>
<gene>
    <name evidence="2" type="ORF">AAE02nite_18280</name>
</gene>